<proteinExistence type="predicted"/>
<organism evidence="1">
    <name type="scientific">Cladocopium goreaui</name>
    <dbReference type="NCBI Taxonomy" id="2562237"/>
    <lineage>
        <taxon>Eukaryota</taxon>
        <taxon>Sar</taxon>
        <taxon>Alveolata</taxon>
        <taxon>Dinophyceae</taxon>
        <taxon>Suessiales</taxon>
        <taxon>Symbiodiniaceae</taxon>
        <taxon>Cladocopium</taxon>
    </lineage>
</organism>
<dbReference type="EMBL" id="CAMXCT010004440">
    <property type="protein sequence ID" value="CAI4008991.1"/>
    <property type="molecule type" value="Genomic_DNA"/>
</dbReference>
<evidence type="ECO:0000313" key="2">
    <source>
        <dbReference type="EMBL" id="CAL4796303.1"/>
    </source>
</evidence>
<gene>
    <name evidence="1" type="ORF">C1SCF055_LOCUS34380</name>
</gene>
<dbReference type="EMBL" id="CAMXCT030004440">
    <property type="protein sequence ID" value="CAL4796303.1"/>
    <property type="molecule type" value="Genomic_DNA"/>
</dbReference>
<accession>A0A9P1DEZ4</accession>
<keyword evidence="3" id="KW-1185">Reference proteome</keyword>
<sequence length="1368" mass="155190">MFIWHAIFALVQGLLLLAQVLFGHSLGSTRLHLFQEARTVTRHALYKDFPEPGDSTQVETETIGIVRRLPHPSGKRYRLVFVFSTPEDNFPGSSLCDQHLPAFTDMFRNMFERVVNGPGFLDMRGIDAKMYLVLSMRAFNRGPPMIPHDNPCSEESFNMSAGEHLGLVSWTRFKPDEKFYLSEYMRVFMERLGYQLKIYGVMDGRKLVPYQCVVVRSEWDQSRASFYEAFKVQKAAYRRANGGPKSPNLIEDLAPHFLPGVHQRDTDSQISTPKQHTTVRKTFVELDEENDMGKPKLPKQLKRSISTGEVMLRFERQRQMRCGLLNEAPLSCEMASAAVKLPPGMRHDETSFYLELPLASSFPHVALAQDESGLVANPFQRCSMTEDHSDWLNFAASCMSDVQWEVAAIRPEAVLSHRSCPWGGHLIKLEAKNVFIQNAPADPANLFVRPEVRDMSPGKSRADFSWRCLETYAPGDALVECTNCWSTRLFSVLFGHSLSATRLHFFQRMRTVSRLALYKDFPEAGDCTQVATETIAIVRRLPHPSCSRYRMVFVFSTPEDNVPRRSLCDQHLPAFIDMFDQMLERVVNGPGFLDMRGVDANMYLVLSLRAFNRGPPMIPHNSPCSEESFHISVGEHLGLLSWIRFKPHEKFCLREYLRCFMERLGYQLKIYGVMDGRKLVPYQCAVVRWEWSQLRASFHEAFKVQKVAYRRANGGPKSPNLIEAGLGDSDSQFSVPKRNITVRKTFVELHEEEDELSNQKLSKQLKRLVKQAPEPIACNDGQTPASELTFSRGSDSFPHVTLAQEIGLVDTPGTWHFSAWALLQAAPDVVAQNVALVAPATALAASLPNLRSGDAIEEHSFTGECLGATLVPPWASQVPLLTLEQTLQRSGKGGDVHFIHFWRSLGEATVSCGGELQGCRGSSASFKVSLKAELSDGFEADMVPEHTLPGAMAWPRWHRKLHKEKEHQDHGDWLNFAASCMSDVQWEVAAIRPEAVLSHRSCPWGGHLIKMESKNVFIQNAPSDPANLLVRPEVRALSPSYFKTENPAEYSWRCLETYEPGNALMERTNCMWAIRLLSVLFGHSQGSTREHFFQKVRTVTRLALYRDFPEPGDSTYVGTETISITRRLPHPSGSRYRLVFVFSTPEDSWTHASLCRQHFPAFTDMLRKMFERVVNGPGFCDMREADAKMYLVLSMRSFNRGHPLVPQRDPSSDESFDVSAGEHIGLVSWTRFKSDENFHLSEYMRVFMERLGYQLKIFGVMDGRKLVPYQCAVVRQEWDELKTAFYQAFKVQKAAYRHGNGGSKSPSLTEDASPRFLPGVHQGELQAPPKLFNTTVRKTFVELEEERPKRSTHLKRSLSTGEVMTCFV</sequence>
<keyword evidence="2" id="KW-0067">ATP-binding</keyword>
<keyword evidence="2" id="KW-0547">Nucleotide-binding</keyword>
<dbReference type="GO" id="GO:0004386">
    <property type="term" value="F:helicase activity"/>
    <property type="evidence" value="ECO:0007669"/>
    <property type="project" value="UniProtKB-KW"/>
</dbReference>
<evidence type="ECO:0000313" key="3">
    <source>
        <dbReference type="Proteomes" id="UP001152797"/>
    </source>
</evidence>
<name>A0A9P1DEZ4_9DINO</name>
<dbReference type="EMBL" id="CAMXCT020004440">
    <property type="protein sequence ID" value="CAL1162366.1"/>
    <property type="molecule type" value="Genomic_DNA"/>
</dbReference>
<evidence type="ECO:0000313" key="1">
    <source>
        <dbReference type="EMBL" id="CAI4008991.1"/>
    </source>
</evidence>
<comment type="caution">
    <text evidence="1">The sequence shown here is derived from an EMBL/GenBank/DDBJ whole genome shotgun (WGS) entry which is preliminary data.</text>
</comment>
<keyword evidence="2" id="KW-0347">Helicase</keyword>
<reference evidence="1" key="1">
    <citation type="submission" date="2022-10" db="EMBL/GenBank/DDBJ databases">
        <authorList>
            <person name="Chen Y."/>
            <person name="Dougan E. K."/>
            <person name="Chan C."/>
            <person name="Rhodes N."/>
            <person name="Thang M."/>
        </authorList>
    </citation>
    <scope>NUCLEOTIDE SEQUENCE</scope>
</reference>
<protein>
    <submittedName>
        <fullName evidence="2">ATP-dependent RNA helicase DHX34</fullName>
    </submittedName>
</protein>
<reference evidence="2 3" key="2">
    <citation type="submission" date="2024-05" db="EMBL/GenBank/DDBJ databases">
        <authorList>
            <person name="Chen Y."/>
            <person name="Shah S."/>
            <person name="Dougan E. K."/>
            <person name="Thang M."/>
            <person name="Chan C."/>
        </authorList>
    </citation>
    <scope>NUCLEOTIDE SEQUENCE [LARGE SCALE GENOMIC DNA]</scope>
</reference>
<keyword evidence="2" id="KW-0378">Hydrolase</keyword>
<dbReference type="Proteomes" id="UP001152797">
    <property type="component" value="Unassembled WGS sequence"/>
</dbReference>